<protein>
    <submittedName>
        <fullName evidence="1">Uncharacterized protein</fullName>
    </submittedName>
</protein>
<gene>
    <name evidence="1" type="ORF">J2S34_002440</name>
</gene>
<accession>A0ACC6ALB8</accession>
<dbReference type="Proteomes" id="UP001205486">
    <property type="component" value="Unassembled WGS sequence"/>
</dbReference>
<organism evidence="1 2">
    <name type="scientific">Nitrobacter winogradskyi</name>
    <name type="common">Nitrobacter agilis</name>
    <dbReference type="NCBI Taxonomy" id="913"/>
    <lineage>
        <taxon>Bacteria</taxon>
        <taxon>Pseudomonadati</taxon>
        <taxon>Pseudomonadota</taxon>
        <taxon>Alphaproteobacteria</taxon>
        <taxon>Hyphomicrobiales</taxon>
        <taxon>Nitrobacteraceae</taxon>
        <taxon>Nitrobacter</taxon>
    </lineage>
</organism>
<dbReference type="EMBL" id="JALJZS010000002">
    <property type="protein sequence ID" value="MCP1999992.1"/>
    <property type="molecule type" value="Genomic_DNA"/>
</dbReference>
<name>A0ACC6ALB8_NITWI</name>
<sequence length="91" mass="9729">MAARAAFEVAIESRFEARTHDLRESPAAELLAFTSGKPSTALTALAEMARRELARKDIYAAGGVARRALPLLKDNPDAATVVDALSIVEAY</sequence>
<reference evidence="1" key="1">
    <citation type="submission" date="2022-03" db="EMBL/GenBank/DDBJ databases">
        <title>Interactions between chemoautotrophic and heterotrophic bacteria.</title>
        <authorList>
            <person name="Santoro A."/>
        </authorList>
    </citation>
    <scope>NUCLEOTIDE SEQUENCE</scope>
    <source>
        <strain evidence="1">Nb-106</strain>
    </source>
</reference>
<evidence type="ECO:0000313" key="2">
    <source>
        <dbReference type="Proteomes" id="UP001205486"/>
    </source>
</evidence>
<keyword evidence="2" id="KW-1185">Reference proteome</keyword>
<evidence type="ECO:0000313" key="1">
    <source>
        <dbReference type="EMBL" id="MCP1999992.1"/>
    </source>
</evidence>
<proteinExistence type="predicted"/>
<comment type="caution">
    <text evidence="1">The sequence shown here is derived from an EMBL/GenBank/DDBJ whole genome shotgun (WGS) entry which is preliminary data.</text>
</comment>